<dbReference type="Gene3D" id="3.40.250.10">
    <property type="entry name" value="Rhodanese-like domain"/>
    <property type="match status" value="1"/>
</dbReference>
<evidence type="ECO:0000259" key="2">
    <source>
        <dbReference type="PROSITE" id="PS50206"/>
    </source>
</evidence>
<keyword evidence="1" id="KW-0732">Signal</keyword>
<feature type="chain" id="PRO_5002063075" evidence="1">
    <location>
        <begin position="21"/>
        <end position="179"/>
    </location>
</feature>
<dbReference type="InterPro" id="IPR022376">
    <property type="entry name" value="PQQ_CXXCW"/>
</dbReference>
<dbReference type="InterPro" id="IPR036873">
    <property type="entry name" value="Rhodanese-like_dom_sf"/>
</dbReference>
<name>A0A0B1Q556_9HYPH</name>
<accession>A0A0B1Q556</accession>
<organism evidence="3 4">
    <name type="scientific">Aureimonas altamirensis</name>
    <dbReference type="NCBI Taxonomy" id="370622"/>
    <lineage>
        <taxon>Bacteria</taxon>
        <taxon>Pseudomonadati</taxon>
        <taxon>Pseudomonadota</taxon>
        <taxon>Alphaproteobacteria</taxon>
        <taxon>Hyphomicrobiales</taxon>
        <taxon>Aurantimonadaceae</taxon>
        <taxon>Aureimonas</taxon>
    </lineage>
</organism>
<evidence type="ECO:0000313" key="3">
    <source>
        <dbReference type="EMBL" id="KHJ55514.1"/>
    </source>
</evidence>
<dbReference type="STRING" id="370622.LA66_02330"/>
<feature type="domain" description="Rhodanese" evidence="2">
    <location>
        <begin position="111"/>
        <end position="175"/>
    </location>
</feature>
<dbReference type="Proteomes" id="UP000030826">
    <property type="component" value="Unassembled WGS sequence"/>
</dbReference>
<gene>
    <name evidence="3" type="ORF">LA66_02330</name>
</gene>
<dbReference type="NCBIfam" id="TIGR03865">
    <property type="entry name" value="PQQ_CXXCW"/>
    <property type="match status" value="1"/>
</dbReference>
<sequence>MRRSAPAMLALLSVIFGAQAGAEVSEPGDYRRSDYRAPTPATLAGARVLTTGEAVALWRDGEAVFVDVLPRAPKPDKLPEGTIWHPARRDAIPGSIWLADTGYGDLAPQVERYFSEGLAKASGGDPAHPLVFYCQRDCWMSWNAARRAIAMGYTSVAWYPEGTDGWSEAGQPMQPHEPQ</sequence>
<dbReference type="InterPro" id="IPR001763">
    <property type="entry name" value="Rhodanese-like_dom"/>
</dbReference>
<dbReference type="OrthoDB" id="176845at2"/>
<proteinExistence type="predicted"/>
<dbReference type="RefSeq" id="WP_039188428.1">
    <property type="nucleotide sequence ID" value="NZ_JRFJ01000001.1"/>
</dbReference>
<reference evidence="3 4" key="1">
    <citation type="submission" date="2014-09" db="EMBL/GenBank/DDBJ databases">
        <title>Isolation and characterization of Aurantimonas altamirensis ON-56566 from clinical sample following a dog bite.</title>
        <authorList>
            <person name="Eshaghi A."/>
            <person name="Li A."/>
            <person name="Shahinas D."/>
            <person name="Bahn P."/>
            <person name="Kus J.V."/>
            <person name="Patel S.N."/>
        </authorList>
    </citation>
    <scope>NUCLEOTIDE SEQUENCE [LARGE SCALE GENOMIC DNA]</scope>
    <source>
        <strain evidence="3 4">ON-56566</strain>
    </source>
</reference>
<dbReference type="SUPFAM" id="SSF52821">
    <property type="entry name" value="Rhodanese/Cell cycle control phosphatase"/>
    <property type="match status" value="1"/>
</dbReference>
<dbReference type="PROSITE" id="PS50206">
    <property type="entry name" value="RHODANESE_3"/>
    <property type="match status" value="1"/>
</dbReference>
<dbReference type="AlphaFoldDB" id="A0A0B1Q556"/>
<evidence type="ECO:0000256" key="1">
    <source>
        <dbReference type="SAM" id="SignalP"/>
    </source>
</evidence>
<dbReference type="CDD" id="cd00158">
    <property type="entry name" value="RHOD"/>
    <property type="match status" value="1"/>
</dbReference>
<dbReference type="Pfam" id="PF00581">
    <property type="entry name" value="Rhodanese"/>
    <property type="match status" value="1"/>
</dbReference>
<comment type="caution">
    <text evidence="3">The sequence shown here is derived from an EMBL/GenBank/DDBJ whole genome shotgun (WGS) entry which is preliminary data.</text>
</comment>
<protein>
    <submittedName>
        <fullName evidence="3">Rhodanese</fullName>
    </submittedName>
</protein>
<feature type="signal peptide" evidence="1">
    <location>
        <begin position="1"/>
        <end position="20"/>
    </location>
</feature>
<evidence type="ECO:0000313" key="4">
    <source>
        <dbReference type="Proteomes" id="UP000030826"/>
    </source>
</evidence>
<dbReference type="EMBL" id="JRFJ01000001">
    <property type="protein sequence ID" value="KHJ55514.1"/>
    <property type="molecule type" value="Genomic_DNA"/>
</dbReference>